<evidence type="ECO:0000256" key="1">
    <source>
        <dbReference type="SAM" id="MobiDB-lite"/>
    </source>
</evidence>
<reference evidence="3 4" key="1">
    <citation type="submission" date="2015-01" db="EMBL/GenBank/DDBJ databases">
        <title>The Genome Sequence of Rhinocladiella mackenzie CBS 650.93.</title>
        <authorList>
            <consortium name="The Broad Institute Genomics Platform"/>
            <person name="Cuomo C."/>
            <person name="de Hoog S."/>
            <person name="Gorbushina A."/>
            <person name="Stielow B."/>
            <person name="Teixiera M."/>
            <person name="Abouelleil A."/>
            <person name="Chapman S.B."/>
            <person name="Priest M."/>
            <person name="Young S.K."/>
            <person name="Wortman J."/>
            <person name="Nusbaum C."/>
            <person name="Birren B."/>
        </authorList>
    </citation>
    <scope>NUCLEOTIDE SEQUENCE [LARGE SCALE GENOMIC DNA]</scope>
    <source>
        <strain evidence="3 4">CBS 650.93</strain>
    </source>
</reference>
<dbReference type="STRING" id="1442369.A0A0D2IC12"/>
<dbReference type="Gene3D" id="3.30.710.10">
    <property type="entry name" value="Potassium Channel Kv1.1, Chain A"/>
    <property type="match status" value="1"/>
</dbReference>
<dbReference type="InterPro" id="IPR011333">
    <property type="entry name" value="SKP1/BTB/POZ_sf"/>
</dbReference>
<dbReference type="PANTHER" id="PTHR47843:SF7">
    <property type="entry name" value="BTB DOMAIN-CONTAINING PROTEIN"/>
    <property type="match status" value="1"/>
</dbReference>
<dbReference type="VEuPathDB" id="FungiDB:Z518_09866"/>
<evidence type="ECO:0000313" key="4">
    <source>
        <dbReference type="Proteomes" id="UP000053617"/>
    </source>
</evidence>
<dbReference type="HOGENOM" id="CLU_071111_0_0_1"/>
<dbReference type="RefSeq" id="XP_013267937.1">
    <property type="nucleotide sequence ID" value="XM_013412483.1"/>
</dbReference>
<dbReference type="EMBL" id="KN847482">
    <property type="protein sequence ID" value="KIX00801.1"/>
    <property type="molecule type" value="Genomic_DNA"/>
</dbReference>
<sequence>MFSNRRPRPSDSFSSRYGTSKSTKPKSSFREHSITRGIHRSESMRSTRREHSSHTSPPVGSTLTSAIITICVGPEQRLFASHEEVLCRSPYFEAACRGQFFDNNARRINLPDEQPEILSAVLEYLYKGDYFPKLVHNKRKDTWELEDDANTTIYHHAARQTLMRDTVIYCSAERYGLDELKRLALRKQGLRQGMQISVILASARFAYNNTPDSDSKLRAQYLTLIIRSRNNFKKSGTMKYEMEQGGALFFDLFVAMCNHMVSNSTPYPLTSLILNDFYQDDLKTIRSPFSSPFTR</sequence>
<feature type="compositionally biased region" description="Polar residues" evidence="1">
    <location>
        <begin position="17"/>
        <end position="26"/>
    </location>
</feature>
<dbReference type="Pfam" id="PF00651">
    <property type="entry name" value="BTB"/>
    <property type="match status" value="1"/>
</dbReference>
<dbReference type="Proteomes" id="UP000053617">
    <property type="component" value="Unassembled WGS sequence"/>
</dbReference>
<dbReference type="CDD" id="cd18186">
    <property type="entry name" value="BTB_POZ_ZBTB_KLHL-like"/>
    <property type="match status" value="1"/>
</dbReference>
<dbReference type="PROSITE" id="PS50097">
    <property type="entry name" value="BTB"/>
    <property type="match status" value="1"/>
</dbReference>
<dbReference type="AlphaFoldDB" id="A0A0D2IC12"/>
<keyword evidence="4" id="KW-1185">Reference proteome</keyword>
<dbReference type="InterPro" id="IPR000210">
    <property type="entry name" value="BTB/POZ_dom"/>
</dbReference>
<feature type="domain" description="BTB" evidence="2">
    <location>
        <begin position="66"/>
        <end position="129"/>
    </location>
</feature>
<dbReference type="OrthoDB" id="45365at2759"/>
<organism evidence="3 4">
    <name type="scientific">Rhinocladiella mackenziei CBS 650.93</name>
    <dbReference type="NCBI Taxonomy" id="1442369"/>
    <lineage>
        <taxon>Eukaryota</taxon>
        <taxon>Fungi</taxon>
        <taxon>Dikarya</taxon>
        <taxon>Ascomycota</taxon>
        <taxon>Pezizomycotina</taxon>
        <taxon>Eurotiomycetes</taxon>
        <taxon>Chaetothyriomycetidae</taxon>
        <taxon>Chaetothyriales</taxon>
        <taxon>Herpotrichiellaceae</taxon>
        <taxon>Rhinocladiella</taxon>
    </lineage>
</organism>
<name>A0A0D2IC12_9EURO</name>
<evidence type="ECO:0000313" key="3">
    <source>
        <dbReference type="EMBL" id="KIX00801.1"/>
    </source>
</evidence>
<feature type="region of interest" description="Disordered" evidence="1">
    <location>
        <begin position="1"/>
        <end position="61"/>
    </location>
</feature>
<accession>A0A0D2IC12</accession>
<proteinExistence type="predicted"/>
<gene>
    <name evidence="3" type="ORF">Z518_09866</name>
</gene>
<dbReference type="SUPFAM" id="SSF54695">
    <property type="entry name" value="POZ domain"/>
    <property type="match status" value="1"/>
</dbReference>
<protein>
    <recommendedName>
        <fullName evidence="2">BTB domain-containing protein</fullName>
    </recommendedName>
</protein>
<dbReference type="PANTHER" id="PTHR47843">
    <property type="entry name" value="BTB DOMAIN-CONTAINING PROTEIN-RELATED"/>
    <property type="match status" value="1"/>
</dbReference>
<feature type="compositionally biased region" description="Basic and acidic residues" evidence="1">
    <location>
        <begin position="28"/>
        <end position="53"/>
    </location>
</feature>
<dbReference type="GeneID" id="25297937"/>
<evidence type="ECO:0000259" key="2">
    <source>
        <dbReference type="PROSITE" id="PS50097"/>
    </source>
</evidence>
<feature type="compositionally biased region" description="Low complexity" evidence="1">
    <location>
        <begin position="1"/>
        <end position="16"/>
    </location>
</feature>